<feature type="compositionally biased region" description="Acidic residues" evidence="1">
    <location>
        <begin position="155"/>
        <end position="167"/>
    </location>
</feature>
<evidence type="ECO:0000313" key="2">
    <source>
        <dbReference type="EMBL" id="KAA8902489.1"/>
    </source>
</evidence>
<protein>
    <submittedName>
        <fullName evidence="2">Uncharacterized protein</fullName>
    </submittedName>
</protein>
<evidence type="ECO:0000256" key="1">
    <source>
        <dbReference type="SAM" id="MobiDB-lite"/>
    </source>
</evidence>
<proteinExistence type="predicted"/>
<dbReference type="PANTHER" id="PTHR36826">
    <property type="entry name" value="PROTEIN ECM13"/>
    <property type="match status" value="1"/>
</dbReference>
<accession>A0A5J5ETB3</accession>
<dbReference type="InParanoid" id="A0A5J5ETB3"/>
<dbReference type="OrthoDB" id="5431245at2759"/>
<dbReference type="Proteomes" id="UP000326924">
    <property type="component" value="Unassembled WGS sequence"/>
</dbReference>
<reference evidence="2 3" key="1">
    <citation type="submission" date="2019-09" db="EMBL/GenBank/DDBJ databases">
        <title>Draft genome of the ectomycorrhizal ascomycete Sphaerosporella brunnea.</title>
        <authorList>
            <consortium name="DOE Joint Genome Institute"/>
            <person name="Benucci G.M."/>
            <person name="Marozzi G."/>
            <person name="Antonielli L."/>
            <person name="Sanchez S."/>
            <person name="Marco P."/>
            <person name="Wang X."/>
            <person name="Falini L.B."/>
            <person name="Barry K."/>
            <person name="Haridas S."/>
            <person name="Lipzen A."/>
            <person name="Labutti K."/>
            <person name="Grigoriev I.V."/>
            <person name="Murat C."/>
            <person name="Martin F."/>
            <person name="Albertini E."/>
            <person name="Donnini D."/>
            <person name="Bonito G."/>
        </authorList>
    </citation>
    <scope>NUCLEOTIDE SEQUENCE [LARGE SCALE GENOMIC DNA]</scope>
    <source>
        <strain evidence="2 3">Sb_GMNB300</strain>
    </source>
</reference>
<name>A0A5J5ETB3_9PEZI</name>
<dbReference type="PANTHER" id="PTHR36826:SF1">
    <property type="entry name" value="PROTEIN ECM13"/>
    <property type="match status" value="1"/>
</dbReference>
<feature type="compositionally biased region" description="Acidic residues" evidence="1">
    <location>
        <begin position="107"/>
        <end position="132"/>
    </location>
</feature>
<organism evidence="2 3">
    <name type="scientific">Sphaerosporella brunnea</name>
    <dbReference type="NCBI Taxonomy" id="1250544"/>
    <lineage>
        <taxon>Eukaryota</taxon>
        <taxon>Fungi</taxon>
        <taxon>Dikarya</taxon>
        <taxon>Ascomycota</taxon>
        <taxon>Pezizomycotina</taxon>
        <taxon>Pezizomycetes</taxon>
        <taxon>Pezizales</taxon>
        <taxon>Pyronemataceae</taxon>
        <taxon>Sphaerosporella</taxon>
    </lineage>
</organism>
<feature type="compositionally biased region" description="Basic and acidic residues" evidence="1">
    <location>
        <begin position="86"/>
        <end position="95"/>
    </location>
</feature>
<gene>
    <name evidence="2" type="ORF">FN846DRAFT_955578</name>
</gene>
<dbReference type="InterPro" id="IPR037738">
    <property type="entry name" value="Ecm13-like"/>
</dbReference>
<feature type="region of interest" description="Disordered" evidence="1">
    <location>
        <begin position="86"/>
        <end position="139"/>
    </location>
</feature>
<sequence>MAASPTSRSAHATFHNKVIFNVIPHTASKMSVTETFYLAHKARGKLSSEASRSDHNLRLLVGHANLLDTLMIHLAEAEAEQERWYQDTVRGHERESEEEYGSLAADYDSESESDEDEDYEEEEEEEEEEDYEEGIRPRYMLNSGPMIAVQEIEEDEYEDDYEDEEDGMFALTRTTSHRPPSLCSDESDDDEEEAHPPSPTQPAEPFPVSRKDLHDVSYFHAPHSSLIDEPSEVILEDGLLPAMVSSY</sequence>
<evidence type="ECO:0000313" key="3">
    <source>
        <dbReference type="Proteomes" id="UP000326924"/>
    </source>
</evidence>
<keyword evidence="3" id="KW-1185">Reference proteome</keyword>
<dbReference type="AlphaFoldDB" id="A0A5J5ETB3"/>
<comment type="caution">
    <text evidence="2">The sequence shown here is derived from an EMBL/GenBank/DDBJ whole genome shotgun (WGS) entry which is preliminary data.</text>
</comment>
<feature type="compositionally biased region" description="Pro residues" evidence="1">
    <location>
        <begin position="196"/>
        <end position="205"/>
    </location>
</feature>
<dbReference type="EMBL" id="VXIS01000132">
    <property type="protein sequence ID" value="KAA8902489.1"/>
    <property type="molecule type" value="Genomic_DNA"/>
</dbReference>
<feature type="region of interest" description="Disordered" evidence="1">
    <location>
        <begin position="155"/>
        <end position="211"/>
    </location>
</feature>